<dbReference type="EMBL" id="MK033567">
    <property type="protein sequence ID" value="QBH66182.1"/>
    <property type="molecule type" value="Genomic_DNA"/>
</dbReference>
<evidence type="ECO:0000313" key="9">
    <source>
        <dbReference type="EMBL" id="QBH66962.1"/>
    </source>
</evidence>
<organism evidence="1">
    <name type="scientific">Phthorimaea operculella granulovirus</name>
    <dbReference type="NCBI Taxonomy" id="192584"/>
    <lineage>
        <taxon>Viruses</taxon>
        <taxon>Viruses incertae sedis</taxon>
        <taxon>Naldaviricetes</taxon>
        <taxon>Lefavirales</taxon>
        <taxon>Baculoviridae</taxon>
        <taxon>Betabaculovirus</taxon>
        <taxon>Betabaculovirus phoperculellae</taxon>
    </lineage>
</organism>
<dbReference type="InterPro" id="IPR007790">
    <property type="entry name" value="LEF-4"/>
</dbReference>
<dbReference type="EMBL" id="MK033572">
    <property type="protein sequence ID" value="QBH66832.1"/>
    <property type="molecule type" value="Genomic_DNA"/>
</dbReference>
<dbReference type="GO" id="GO:0006355">
    <property type="term" value="P:regulation of DNA-templated transcription"/>
    <property type="evidence" value="ECO:0007669"/>
    <property type="project" value="InterPro"/>
</dbReference>
<dbReference type="EMBL" id="MK033569">
    <property type="protein sequence ID" value="QBH66442.1"/>
    <property type="molecule type" value="Genomic_DNA"/>
</dbReference>
<dbReference type="EMBL" id="MK033570">
    <property type="protein sequence ID" value="QBH66572.1"/>
    <property type="molecule type" value="Genomic_DNA"/>
</dbReference>
<gene>
    <name evidence="1" type="primary">lef-4</name>
    <name evidence="1" type="ORF">PhopGVgp087</name>
</gene>
<name>A0A1B2CS45_9BBAC</name>
<evidence type="ECO:0000313" key="8">
    <source>
        <dbReference type="EMBL" id="QBH66832.1"/>
    </source>
</evidence>
<reference evidence="1" key="1">
    <citation type="journal article" date="2016" name="Arch. Virol.">
        <title>The comparative analysis of complete genome sequences from two South African betabaculoviruses: Phthorimaea operculella granulovirus and Plutella xylostella granulovirus.</title>
        <authorList>
            <person name="Jukes M.D."/>
            <person name="Motsoeneng B.M."/>
            <person name="Knox C.M."/>
            <person name="Hill M.P."/>
            <person name="Moore S.D."/>
        </authorList>
    </citation>
    <scope>NUCLEOTIDE SEQUENCE</scope>
    <source>
        <strain evidence="1">SA</strain>
    </source>
</reference>
<evidence type="ECO:0000313" key="7">
    <source>
        <dbReference type="EMBL" id="QBH66702.1"/>
    </source>
</evidence>
<evidence type="ECO:0000313" key="4">
    <source>
        <dbReference type="EMBL" id="QBH66312.1"/>
    </source>
</evidence>
<evidence type="ECO:0000313" key="1">
    <source>
        <dbReference type="EMBL" id="ANY57476.1"/>
    </source>
</evidence>
<dbReference type="EMBL" id="KU666536">
    <property type="protein sequence ID" value="ANY57476.1"/>
    <property type="molecule type" value="Genomic_DNA"/>
</dbReference>
<dbReference type="EMBL" id="MK033573">
    <property type="protein sequence ID" value="QBH66962.1"/>
    <property type="molecule type" value="Genomic_DNA"/>
</dbReference>
<dbReference type="EMBL" id="MK033574">
    <property type="protein sequence ID" value="QBH67091.1"/>
    <property type="molecule type" value="Genomic_DNA"/>
</dbReference>
<evidence type="ECO:0000313" key="5">
    <source>
        <dbReference type="EMBL" id="QBH66442.1"/>
    </source>
</evidence>
<dbReference type="EMBL" id="MK033565">
    <property type="protein sequence ID" value="QBH65922.1"/>
    <property type="molecule type" value="Genomic_DNA"/>
</dbReference>
<evidence type="ECO:0000313" key="2">
    <source>
        <dbReference type="EMBL" id="QBH65922.1"/>
    </source>
</evidence>
<proteinExistence type="predicted"/>
<evidence type="ECO:0000313" key="10">
    <source>
        <dbReference type="EMBL" id="QBH67091.1"/>
    </source>
</evidence>
<dbReference type="EMBL" id="MK033568">
    <property type="protein sequence ID" value="QBH66312.1"/>
    <property type="molecule type" value="Genomic_DNA"/>
</dbReference>
<protein>
    <submittedName>
        <fullName evidence="1">Late expression factor 4</fullName>
    </submittedName>
</protein>
<dbReference type="Pfam" id="PF05098">
    <property type="entry name" value="LEF-4"/>
    <property type="match status" value="1"/>
</dbReference>
<evidence type="ECO:0000313" key="6">
    <source>
        <dbReference type="EMBL" id="QBH66572.1"/>
    </source>
</evidence>
<sequence>MSVSEQEVSYTFTYSQDVLYRLADWLEANMTKSDEYVEIYDENDTRTRINGVGVSSSVRKRILDTSRISVLVGKRFVPMVKRECIEDVYSKRSEKIKRLSKTRVYTQNKFEMKFEQIYYEHNVGDTLDPLIANKQIALYNMLCPNTPIDITNNSHLGTDEILANCRFEMEYEGELMRQNLLTCAQFIVDIECVVLRDVFLAPFLSHTTLLNDTCYRPFVDERTEQMCCDDVKVWALKLNGVRGKGYIVNGHKMYVQLDDMRMYSGNLFNIGNNYLQNQILSIQIECMDRETFYITDILNVYKYKYDNRNQYDVSVGVTVEIFDAIQYIQNNSNEKWILKNENYTINVLFQKFYTHKTHVDTQMEDNDGFVGVLANGSLIKIKAHQSYEMKYTKDGFFVCSFGKFKASSGLYKRDKIYEVIIINDTNQIQVIKERPDRLISN</sequence>
<accession>A0A1B2CS45</accession>
<dbReference type="EMBL" id="MK033571">
    <property type="protein sequence ID" value="QBH66702.1"/>
    <property type="molecule type" value="Genomic_DNA"/>
</dbReference>
<evidence type="ECO:0000313" key="3">
    <source>
        <dbReference type="EMBL" id="QBH66182.1"/>
    </source>
</evidence>
<reference evidence="2" key="2">
    <citation type="journal article" date="2019" name="J. Gen. Virol.">
        <title>Elucidating the genetic diversity of Phthorimaea operculella granulovirus (PhopGV).</title>
        <authorList>
            <person name="Larem A."/>
            <person name="Ben-Tiba S."/>
            <person name="Wennmann J.T."/>
            <person name="Gueli Alletti G."/>
            <person name="Jehle J.A."/>
        </authorList>
    </citation>
    <scope>NUCLEOTIDE SEQUENCE</scope>
    <source>
        <strain evidence="2">PhopGV-CR3.1</strain>
        <strain evidence="3">PhopGV-GR1.1</strain>
        <strain evidence="4">PhopGV-GR1.2</strain>
        <strain evidence="5">PhopGV-GR2.1</strain>
        <strain evidence="6">PhopGV-IT1.1</strain>
        <strain evidence="7">PhopGV-LS1.1</strain>
        <strain evidence="8">PhopGV-LS1.2</strain>
        <strain evidence="9">PhopGV-LS2.1</strain>
        <strain evidence="10">PhopGV-LS3.1</strain>
    </source>
</reference>